<dbReference type="Proteomes" id="UP001631969">
    <property type="component" value="Unassembled WGS sequence"/>
</dbReference>
<organism evidence="1 2">
    <name type="scientific">Paenibacillus mesotrionivorans</name>
    <dbReference type="NCBI Taxonomy" id="3160968"/>
    <lineage>
        <taxon>Bacteria</taxon>
        <taxon>Bacillati</taxon>
        <taxon>Bacillota</taxon>
        <taxon>Bacilli</taxon>
        <taxon>Bacillales</taxon>
        <taxon>Paenibacillaceae</taxon>
        <taxon>Paenibacillus</taxon>
    </lineage>
</organism>
<dbReference type="EMBL" id="JBJURJ010000001">
    <property type="protein sequence ID" value="MFM9326834.1"/>
    <property type="molecule type" value="Genomic_DNA"/>
</dbReference>
<keyword evidence="2" id="KW-1185">Reference proteome</keyword>
<sequence>MAQPTVQTIIDALIAPVGPLEQTVDTLKSGDPSMPVTGIVTTFMPTQRVLEEARDRKANLVIAHEGLFFAHHDEAGEARGGEVYRVKKQFLEESGIAVFRFHDYPHRYKPDAITEGLIRELEWGAYVCKHEPAASLLELPRATLREIVRYVKKKLDIPHVRYMGDPDMLLTRVGVLVGYRGGAATAVTLFEQEQVELMIYGEGPEWETPEYVRDALQQGRRRALIVLGHAESEEPGMKALAQNLAEQYPGLPVHHIRQQSLFHFD</sequence>
<evidence type="ECO:0000313" key="2">
    <source>
        <dbReference type="Proteomes" id="UP001631969"/>
    </source>
</evidence>
<reference evidence="1" key="1">
    <citation type="submission" date="2024-12" db="EMBL/GenBank/DDBJ databases">
        <authorList>
            <person name="Wu N."/>
        </authorList>
    </citation>
    <scope>NUCLEOTIDE SEQUENCE</scope>
    <source>
        <strain evidence="1">P15</strain>
    </source>
</reference>
<proteinExistence type="predicted"/>
<accession>A0ACC7NU09</accession>
<comment type="caution">
    <text evidence="1">The sequence shown here is derived from an EMBL/GenBank/DDBJ whole genome shotgun (WGS) entry which is preliminary data.</text>
</comment>
<name>A0ACC7NU09_9BACL</name>
<evidence type="ECO:0000313" key="1">
    <source>
        <dbReference type="EMBL" id="MFM9326834.1"/>
    </source>
</evidence>
<protein>
    <submittedName>
        <fullName evidence="1">Nif3-like dinuclear metal center hexameric protein</fullName>
    </submittedName>
</protein>
<gene>
    <name evidence="1" type="ORF">ACI1P1_00845</name>
</gene>